<dbReference type="AlphaFoldDB" id="A0A101JNC4"/>
<dbReference type="InterPro" id="IPR003593">
    <property type="entry name" value="AAA+_ATPase"/>
</dbReference>
<dbReference type="OrthoDB" id="594396at2"/>
<gene>
    <name evidence="10" type="ORF">ASB62_04810</name>
</gene>
<keyword evidence="4" id="KW-1003">Cell membrane</keyword>
<name>A0A101JNC4_CHLLI</name>
<reference evidence="10 11" key="1">
    <citation type="submission" date="2015-10" db="EMBL/GenBank/DDBJ databases">
        <title>Draft Genome Sequence of Chlorobium limicola strain Frasassi Growing under Artificial Lighting in the Frasassi Cave System.</title>
        <authorList>
            <person name="Mansor M."/>
            <person name="Macalady J."/>
        </authorList>
    </citation>
    <scope>NUCLEOTIDE SEQUENCE [LARGE SCALE GENOMIC DNA]</scope>
    <source>
        <strain evidence="10 11">Frasassi</strain>
    </source>
</reference>
<dbReference type="PANTHER" id="PTHR43553:SF24">
    <property type="entry name" value="ENERGY-COUPLING FACTOR TRANSPORTER ATP-BINDING PROTEIN ECFA1"/>
    <property type="match status" value="1"/>
</dbReference>
<dbReference type="InterPro" id="IPR003439">
    <property type="entry name" value="ABC_transporter-like_ATP-bd"/>
</dbReference>
<dbReference type="Pfam" id="PF00005">
    <property type="entry name" value="ABC_tran"/>
    <property type="match status" value="1"/>
</dbReference>
<evidence type="ECO:0000259" key="9">
    <source>
        <dbReference type="PROSITE" id="PS50893"/>
    </source>
</evidence>
<dbReference type="GO" id="GO:0043190">
    <property type="term" value="C:ATP-binding cassette (ABC) transporter complex"/>
    <property type="evidence" value="ECO:0007669"/>
    <property type="project" value="TreeGrafter"/>
</dbReference>
<dbReference type="CDD" id="cd03225">
    <property type="entry name" value="ABC_cobalt_CbiO_domain1"/>
    <property type="match status" value="1"/>
</dbReference>
<feature type="domain" description="ABC transporter" evidence="9">
    <location>
        <begin position="2"/>
        <end position="232"/>
    </location>
</feature>
<dbReference type="InterPro" id="IPR027417">
    <property type="entry name" value="P-loop_NTPase"/>
</dbReference>
<comment type="subcellular location">
    <subcellularLocation>
        <location evidence="1">Cell membrane</location>
    </subcellularLocation>
</comment>
<dbReference type="InterPro" id="IPR015856">
    <property type="entry name" value="ABC_transpr_CbiO/EcfA_su"/>
</dbReference>
<comment type="caution">
    <text evidence="10">The sequence shown here is derived from an EMBL/GenBank/DDBJ whole genome shotgun (WGS) entry which is preliminary data.</text>
</comment>
<dbReference type="PANTHER" id="PTHR43553">
    <property type="entry name" value="HEAVY METAL TRANSPORTER"/>
    <property type="match status" value="1"/>
</dbReference>
<dbReference type="GO" id="GO:0042626">
    <property type="term" value="F:ATPase-coupled transmembrane transporter activity"/>
    <property type="evidence" value="ECO:0007669"/>
    <property type="project" value="TreeGrafter"/>
</dbReference>
<dbReference type="Proteomes" id="UP000053937">
    <property type="component" value="Unassembled WGS sequence"/>
</dbReference>
<dbReference type="EMBL" id="LMBR01000108">
    <property type="protein sequence ID" value="KUL30110.1"/>
    <property type="molecule type" value="Genomic_DNA"/>
</dbReference>
<keyword evidence="7" id="KW-1278">Translocase</keyword>
<dbReference type="Gene3D" id="3.40.50.300">
    <property type="entry name" value="P-loop containing nucleotide triphosphate hydrolases"/>
    <property type="match status" value="1"/>
</dbReference>
<evidence type="ECO:0000256" key="5">
    <source>
        <dbReference type="ARBA" id="ARBA00022741"/>
    </source>
</evidence>
<evidence type="ECO:0000256" key="3">
    <source>
        <dbReference type="ARBA" id="ARBA00022448"/>
    </source>
</evidence>
<evidence type="ECO:0000256" key="4">
    <source>
        <dbReference type="ARBA" id="ARBA00022475"/>
    </source>
</evidence>
<dbReference type="PROSITE" id="PS50893">
    <property type="entry name" value="ABC_TRANSPORTER_2"/>
    <property type="match status" value="1"/>
</dbReference>
<comment type="similarity">
    <text evidence="2">Belongs to the ABC transporter superfamily.</text>
</comment>
<keyword evidence="11" id="KW-1185">Reference proteome</keyword>
<organism evidence="10 11">
    <name type="scientific">Chlorobium limicola</name>
    <dbReference type="NCBI Taxonomy" id="1092"/>
    <lineage>
        <taxon>Bacteria</taxon>
        <taxon>Pseudomonadati</taxon>
        <taxon>Chlorobiota</taxon>
        <taxon>Chlorobiia</taxon>
        <taxon>Chlorobiales</taxon>
        <taxon>Chlorobiaceae</taxon>
        <taxon>Chlorobium/Pelodictyon group</taxon>
        <taxon>Chlorobium</taxon>
    </lineage>
</organism>
<dbReference type="FunFam" id="3.40.50.300:FF:000224">
    <property type="entry name" value="Energy-coupling factor transporter ATP-binding protein EcfA"/>
    <property type="match status" value="1"/>
</dbReference>
<dbReference type="InterPro" id="IPR050095">
    <property type="entry name" value="ECF_ABC_transporter_ATP-bd"/>
</dbReference>
<keyword evidence="5" id="KW-0547">Nucleotide-binding</keyword>
<keyword evidence="3" id="KW-0813">Transport</keyword>
<keyword evidence="6 10" id="KW-0067">ATP-binding</keyword>
<evidence type="ECO:0000313" key="10">
    <source>
        <dbReference type="EMBL" id="KUL30110.1"/>
    </source>
</evidence>
<dbReference type="SMART" id="SM00382">
    <property type="entry name" value="AAA"/>
    <property type="match status" value="1"/>
</dbReference>
<evidence type="ECO:0000313" key="11">
    <source>
        <dbReference type="Proteomes" id="UP000053937"/>
    </source>
</evidence>
<evidence type="ECO:0000256" key="2">
    <source>
        <dbReference type="ARBA" id="ARBA00005417"/>
    </source>
</evidence>
<sequence>MITIEQVSFSYPDGTRALHDVSLTVLAGESTGIVGANGAGKSTLVNHLNGWYLPQTGKITINGVELLKKNREIIRKQAGLVFQNPDDQLFMSRLYDDIIFGPDNLGMNKQKTAEEAERILRDFDLWELRDKPPSRLSQGQKRFAAFAAVLMMHPSVLVMDEPTSDLDPRNRKRLISLVNALPATRVTVSHDLDFIRDTCSEVCIMSEGRIAAKGAAKEILRDRGLLEANGLELPLRLQE</sequence>
<dbReference type="GO" id="GO:0016887">
    <property type="term" value="F:ATP hydrolysis activity"/>
    <property type="evidence" value="ECO:0007669"/>
    <property type="project" value="InterPro"/>
</dbReference>
<proteinExistence type="inferred from homology"/>
<dbReference type="SUPFAM" id="SSF52540">
    <property type="entry name" value="P-loop containing nucleoside triphosphate hydrolases"/>
    <property type="match status" value="1"/>
</dbReference>
<protein>
    <submittedName>
        <fullName evidence="10">Cobalt ABC transporter ATP-binding protein</fullName>
    </submittedName>
</protein>
<keyword evidence="8" id="KW-0472">Membrane</keyword>
<evidence type="ECO:0000256" key="6">
    <source>
        <dbReference type="ARBA" id="ARBA00022840"/>
    </source>
</evidence>
<evidence type="ECO:0000256" key="7">
    <source>
        <dbReference type="ARBA" id="ARBA00022967"/>
    </source>
</evidence>
<evidence type="ECO:0000256" key="8">
    <source>
        <dbReference type="ARBA" id="ARBA00023136"/>
    </source>
</evidence>
<accession>A0A101JNC4</accession>
<dbReference type="GO" id="GO:0005524">
    <property type="term" value="F:ATP binding"/>
    <property type="evidence" value="ECO:0007669"/>
    <property type="project" value="UniProtKB-KW"/>
</dbReference>
<evidence type="ECO:0000256" key="1">
    <source>
        <dbReference type="ARBA" id="ARBA00004236"/>
    </source>
</evidence>
<dbReference type="RefSeq" id="WP_059138856.1">
    <property type="nucleotide sequence ID" value="NZ_LMBR01000108.1"/>
</dbReference>